<feature type="region of interest" description="Disordered" evidence="4">
    <location>
        <begin position="1"/>
        <end position="25"/>
    </location>
</feature>
<evidence type="ECO:0000256" key="4">
    <source>
        <dbReference type="SAM" id="MobiDB-lite"/>
    </source>
</evidence>
<evidence type="ECO:0000259" key="5">
    <source>
        <dbReference type="Pfam" id="PF00326"/>
    </source>
</evidence>
<feature type="domain" description="Peptidase S9 prolyl oligopeptidase catalytic" evidence="5">
    <location>
        <begin position="442"/>
        <end position="652"/>
    </location>
</feature>
<dbReference type="SUPFAM" id="SSF53474">
    <property type="entry name" value="alpha/beta-Hydrolases"/>
    <property type="match status" value="1"/>
</dbReference>
<evidence type="ECO:0000313" key="8">
    <source>
        <dbReference type="Proteomes" id="UP000308054"/>
    </source>
</evidence>
<evidence type="ECO:0000256" key="3">
    <source>
        <dbReference type="ARBA" id="ARBA00022825"/>
    </source>
</evidence>
<name>A0A4S2GX60_9PROT</name>
<dbReference type="InterPro" id="IPR011659">
    <property type="entry name" value="WD40"/>
</dbReference>
<keyword evidence="3" id="KW-0720">Serine protease</keyword>
<dbReference type="Proteomes" id="UP000308054">
    <property type="component" value="Unassembled WGS sequence"/>
</dbReference>
<dbReference type="Gene3D" id="2.130.10.120">
    <property type="entry name" value="Prolyl oligopeptidase, N-terminal domain"/>
    <property type="match status" value="1"/>
</dbReference>
<dbReference type="PRINTS" id="PR00862">
    <property type="entry name" value="PROLIGOPTASE"/>
</dbReference>
<dbReference type="AlphaFoldDB" id="A0A4S2GX60"/>
<dbReference type="InterPro" id="IPR011042">
    <property type="entry name" value="6-blade_b-propeller_TolB-like"/>
</dbReference>
<proteinExistence type="predicted"/>
<dbReference type="GO" id="GO:0004252">
    <property type="term" value="F:serine-type endopeptidase activity"/>
    <property type="evidence" value="ECO:0007669"/>
    <property type="project" value="InterPro"/>
</dbReference>
<dbReference type="OrthoDB" id="1094230at2"/>
<dbReference type="Gene3D" id="2.120.10.30">
    <property type="entry name" value="TolB, C-terminal domain"/>
    <property type="match status" value="1"/>
</dbReference>
<sequence length="657" mass="71311">MLTAAAAAQETGQQDEDTGYTPGGQSGYDAALVAIEPEDTAVRVGLAGEDPADIARYILASNGAAAGAQISPDGSQVAFRWSITGEPQLWVAPAEGGQPVRLTYGNGITFFSWAPDGQSLIYGADNDGNEQEAFYLIAADGSSERVILPAEAGAFRVFGDFAGGGERIVYASTARTGLDFDIYTADVGTGAASLVYEGRFGNYPGEVSPDGRLVTVSQSRGEDSNDLYLLNLETGERTTVSAPERRAAHEGVEWFDDSSGFLLATNREREYAALMEYDIEAGSFELVEAEEGHDIENVTLCGANDRWLAFTTNEDGFSVLHLRDRRRDRALEAPELPAGVYSLHCSGDSDAMAITVSGYATPGSVFVWDFAGRELHQTFAAPMAGLDPDRLVRPESVRMTARDGVELQGLLYLPDESSRQGEGAPPVVFFVHGGPTAQSRPNFDAVVQYHVDRGVAVFEPNVRGSTGFGHTYVTLDDRENRLHSIRDLVDMLEALREDGRVDADRAAVVGGSYGGYAVNAVLANYPGNFIAGASLYGVADWVTALEVASPALRASDRIEYGDITEERWQEFYRENSPIRQAEHIDVPVLYSHGVNDPRIDIAETETMVRTLRENGVEAVYVRIPDEGHGWRKLSNQLFYYRLQAEFLEEKLGLGEGE</sequence>
<dbReference type="PANTHER" id="PTHR42776:SF27">
    <property type="entry name" value="DIPEPTIDYL PEPTIDASE FAMILY MEMBER 6"/>
    <property type="match status" value="1"/>
</dbReference>
<evidence type="ECO:0000256" key="1">
    <source>
        <dbReference type="ARBA" id="ARBA00022670"/>
    </source>
</evidence>
<gene>
    <name evidence="7" type="ORF">E5163_14450</name>
</gene>
<organism evidence="7 8">
    <name type="scientific">Marinicauda algicola</name>
    <dbReference type="NCBI Taxonomy" id="2029849"/>
    <lineage>
        <taxon>Bacteria</taxon>
        <taxon>Pseudomonadati</taxon>
        <taxon>Pseudomonadota</taxon>
        <taxon>Alphaproteobacteria</taxon>
        <taxon>Maricaulales</taxon>
        <taxon>Maricaulaceae</taxon>
        <taxon>Marinicauda</taxon>
    </lineage>
</organism>
<dbReference type="Pfam" id="PF07676">
    <property type="entry name" value="PD40"/>
    <property type="match status" value="1"/>
</dbReference>
<evidence type="ECO:0000313" key="7">
    <source>
        <dbReference type="EMBL" id="TGY87687.1"/>
    </source>
</evidence>
<protein>
    <submittedName>
        <fullName evidence="7">S9 family peptidase</fullName>
    </submittedName>
</protein>
<dbReference type="Gene3D" id="3.40.50.1820">
    <property type="entry name" value="alpha/beta hydrolase"/>
    <property type="match status" value="1"/>
</dbReference>
<dbReference type="InterPro" id="IPR002470">
    <property type="entry name" value="Peptidase_S9A"/>
</dbReference>
<dbReference type="EMBL" id="SRXW01000005">
    <property type="protein sequence ID" value="TGY87687.1"/>
    <property type="molecule type" value="Genomic_DNA"/>
</dbReference>
<dbReference type="PANTHER" id="PTHR42776">
    <property type="entry name" value="SERINE PEPTIDASE S9 FAMILY MEMBER"/>
    <property type="match status" value="1"/>
</dbReference>
<dbReference type="SUPFAM" id="SSF50993">
    <property type="entry name" value="Peptidase/esterase 'gauge' domain"/>
    <property type="match status" value="1"/>
</dbReference>
<comment type="caution">
    <text evidence="7">The sequence shown here is derived from an EMBL/GenBank/DDBJ whole genome shotgun (WGS) entry which is preliminary data.</text>
</comment>
<dbReference type="InterPro" id="IPR023302">
    <property type="entry name" value="Pept_S9A_N"/>
</dbReference>
<keyword evidence="2" id="KW-0378">Hydrolase</keyword>
<keyword evidence="1" id="KW-0645">Protease</keyword>
<reference evidence="7 8" key="1">
    <citation type="journal article" date="2017" name="Int. J. Syst. Evol. Microbiol.">
        <title>Marinicauda algicola sp. nov., isolated from a marine red alga Rhodosorus marinus.</title>
        <authorList>
            <person name="Jeong S.E."/>
            <person name="Jeon S.H."/>
            <person name="Chun B.H."/>
            <person name="Kim D.W."/>
            <person name="Jeon C.O."/>
        </authorList>
    </citation>
    <scope>NUCLEOTIDE SEQUENCE [LARGE SCALE GENOMIC DNA]</scope>
    <source>
        <strain evidence="7 8">JCM 31718</strain>
    </source>
</reference>
<feature type="domain" description="Peptidase S9A N-terminal" evidence="6">
    <location>
        <begin position="113"/>
        <end position="375"/>
    </location>
</feature>
<keyword evidence="8" id="KW-1185">Reference proteome</keyword>
<dbReference type="InterPro" id="IPR001375">
    <property type="entry name" value="Peptidase_S9_cat"/>
</dbReference>
<dbReference type="Pfam" id="PF00326">
    <property type="entry name" value="Peptidase_S9"/>
    <property type="match status" value="1"/>
</dbReference>
<evidence type="ECO:0000256" key="2">
    <source>
        <dbReference type="ARBA" id="ARBA00022801"/>
    </source>
</evidence>
<accession>A0A4S2GX60</accession>
<dbReference type="GO" id="GO:0006508">
    <property type="term" value="P:proteolysis"/>
    <property type="evidence" value="ECO:0007669"/>
    <property type="project" value="UniProtKB-KW"/>
</dbReference>
<dbReference type="Pfam" id="PF02897">
    <property type="entry name" value="Peptidase_S9_N"/>
    <property type="match status" value="1"/>
</dbReference>
<evidence type="ECO:0000259" key="6">
    <source>
        <dbReference type="Pfam" id="PF02897"/>
    </source>
</evidence>
<dbReference type="InterPro" id="IPR029058">
    <property type="entry name" value="AB_hydrolase_fold"/>
</dbReference>